<feature type="domain" description="Type I restriction enzyme R protein N-terminal" evidence="1">
    <location>
        <begin position="35"/>
        <end position="144"/>
    </location>
</feature>
<dbReference type="Pfam" id="PF13588">
    <property type="entry name" value="HSDR_N_2"/>
    <property type="match status" value="1"/>
</dbReference>
<dbReference type="RefSeq" id="WP_071136988.1">
    <property type="nucleotide sequence ID" value="NZ_DUQN01000129.1"/>
</dbReference>
<dbReference type="EMBL" id="LT608328">
    <property type="protein sequence ID" value="SCM58222.1"/>
    <property type="molecule type" value="Genomic_DNA"/>
</dbReference>
<evidence type="ECO:0000313" key="2">
    <source>
        <dbReference type="EMBL" id="SCM58222.1"/>
    </source>
</evidence>
<dbReference type="InterPro" id="IPR029464">
    <property type="entry name" value="HSDR_N"/>
</dbReference>
<evidence type="ECO:0000313" key="3">
    <source>
        <dbReference type="Proteomes" id="UP000178485"/>
    </source>
</evidence>
<sequence>MYALNLPSYDVKIQKKPAGLEIFDPLRRKYVALTPEEWVRQHFVNYLISEKGYPASLMANETMIRLNSLTRRCDTVVYDNTLQPLVICEFKQPDVAISQQVFDQVARYNIVLKVRYLIVSNGLTHYCCRMDYETMSFDYLQEIPEYGQL</sequence>
<dbReference type="STRING" id="1642646.ING2E5A_1714"/>
<accession>A0A1G4G7N3</accession>
<dbReference type="Proteomes" id="UP000178485">
    <property type="component" value="Chromosome i"/>
</dbReference>
<gene>
    <name evidence="2" type="ORF">ING2E5A_1714</name>
</gene>
<organism evidence="2 3">
    <name type="scientific">Petrimonas mucosa</name>
    <dbReference type="NCBI Taxonomy" id="1642646"/>
    <lineage>
        <taxon>Bacteria</taxon>
        <taxon>Pseudomonadati</taxon>
        <taxon>Bacteroidota</taxon>
        <taxon>Bacteroidia</taxon>
        <taxon>Bacteroidales</taxon>
        <taxon>Dysgonomonadaceae</taxon>
        <taxon>Petrimonas</taxon>
    </lineage>
</organism>
<name>A0A1G4G7N3_9BACT</name>
<protein>
    <recommendedName>
        <fullName evidence="1">Type I restriction enzyme R protein N-terminal domain-containing protein</fullName>
    </recommendedName>
</protein>
<dbReference type="KEGG" id="pmuc:ING2E5A_1714"/>
<evidence type="ECO:0000259" key="1">
    <source>
        <dbReference type="Pfam" id="PF13588"/>
    </source>
</evidence>
<keyword evidence="3" id="KW-1185">Reference proteome</keyword>
<reference evidence="2 3" key="1">
    <citation type="submission" date="2016-08" db="EMBL/GenBank/DDBJ databases">
        <authorList>
            <person name="Seilhamer J.J."/>
        </authorList>
    </citation>
    <scope>NUCLEOTIDE SEQUENCE [LARGE SCALE GENOMIC DNA]</scope>
    <source>
        <strain evidence="2">ING2-E5A</strain>
    </source>
</reference>
<proteinExistence type="predicted"/>
<dbReference type="AlphaFoldDB" id="A0A1G4G7N3"/>